<gene>
    <name evidence="2" type="ORF">SALB_01063</name>
</gene>
<protein>
    <submittedName>
        <fullName evidence="2">Membrane protein</fullName>
    </submittedName>
</protein>
<keyword evidence="1" id="KW-0472">Membrane</keyword>
<evidence type="ECO:0000313" key="2">
    <source>
        <dbReference type="EMBL" id="GCB88393.1"/>
    </source>
</evidence>
<proteinExistence type="predicted"/>
<reference evidence="2 3" key="1">
    <citation type="journal article" date="2019" name="Microbiol. Resour. Announc.">
        <title>Draft Genome Sequence of the Most Traditional epsilon-Poly-l-Lysine Producer, Streptomyces albulus NBRC14147.</title>
        <authorList>
            <person name="Yamanaka K."/>
            <person name="Hamano Y."/>
        </authorList>
    </citation>
    <scope>NUCLEOTIDE SEQUENCE [LARGE SCALE GENOMIC DNA]</scope>
    <source>
        <strain evidence="2 3">NBRC 14147</strain>
    </source>
</reference>
<evidence type="ECO:0000313" key="3">
    <source>
        <dbReference type="Proteomes" id="UP000288351"/>
    </source>
</evidence>
<dbReference type="Pfam" id="PF03988">
    <property type="entry name" value="DUF347"/>
    <property type="match status" value="4"/>
</dbReference>
<feature type="transmembrane region" description="Helical" evidence="1">
    <location>
        <begin position="253"/>
        <end position="272"/>
    </location>
</feature>
<dbReference type="AlphaFoldDB" id="A0A401QSU8"/>
<keyword evidence="1" id="KW-0812">Transmembrane</keyword>
<feature type="transmembrane region" description="Helical" evidence="1">
    <location>
        <begin position="168"/>
        <end position="187"/>
    </location>
</feature>
<feature type="transmembrane region" description="Helical" evidence="1">
    <location>
        <begin position="85"/>
        <end position="103"/>
    </location>
</feature>
<feature type="transmembrane region" description="Helical" evidence="1">
    <location>
        <begin position="54"/>
        <end position="73"/>
    </location>
</feature>
<feature type="transmembrane region" description="Helical" evidence="1">
    <location>
        <begin position="193"/>
        <end position="213"/>
    </location>
</feature>
<name>A0A401QSU8_STRNR</name>
<dbReference type="RefSeq" id="WP_020930577.1">
    <property type="nucleotide sequence ID" value="NZ_BHXC01000006.1"/>
</dbReference>
<comment type="caution">
    <text evidence="2">The sequence shown here is derived from an EMBL/GenBank/DDBJ whole genome shotgun (WGS) entry which is preliminary data.</text>
</comment>
<dbReference type="EMBL" id="BHXC01000006">
    <property type="protein sequence ID" value="GCB88393.1"/>
    <property type="molecule type" value="Genomic_DNA"/>
</dbReference>
<organism evidence="2 3">
    <name type="scientific">Streptomyces noursei</name>
    <name type="common">Streptomyces albulus</name>
    <dbReference type="NCBI Taxonomy" id="1971"/>
    <lineage>
        <taxon>Bacteria</taxon>
        <taxon>Bacillati</taxon>
        <taxon>Actinomycetota</taxon>
        <taxon>Actinomycetes</taxon>
        <taxon>Kitasatosporales</taxon>
        <taxon>Streptomycetaceae</taxon>
        <taxon>Streptomyces</taxon>
    </lineage>
</organism>
<feature type="transmembrane region" description="Helical" evidence="1">
    <location>
        <begin position="128"/>
        <end position="148"/>
    </location>
</feature>
<dbReference type="Proteomes" id="UP000288351">
    <property type="component" value="Unassembled WGS sequence"/>
</dbReference>
<sequence length="296" mass="31288">MQQSQVLVDHDVASPPKAVLKKLPEVTLAFWVMKIAATTLGETAGDLFSQTLKLGYFLTTIALFLIFVVTLVVQLRSRRYHPFSYWTVILSTSMAGTTMSDFMNRDASAAYLSKGSTSLGWGPQGLGLGYPIGAAILISVLLAIFALWKVSGMTFRIRDIVTFRGEALFWSAILVSNTLGTSMGDFLSDSSGLGYGGGALLVAGALAVLVALMKAPAVPNVLLFWLAFVLTRPLGATAGDFLTKPIAKGGLDLGTTGSSLVLLAVLLGLMAVMQVQERRTRVGGAPVAEPVAARAD</sequence>
<accession>A0A401QSU8</accession>
<keyword evidence="1" id="KW-1133">Transmembrane helix</keyword>
<evidence type="ECO:0000256" key="1">
    <source>
        <dbReference type="SAM" id="Phobius"/>
    </source>
</evidence>
<feature type="transmembrane region" description="Helical" evidence="1">
    <location>
        <begin position="220"/>
        <end position="241"/>
    </location>
</feature>
<dbReference type="InterPro" id="IPR007136">
    <property type="entry name" value="DUF347"/>
</dbReference>